<evidence type="ECO:0000256" key="1">
    <source>
        <dbReference type="SAM" id="SignalP"/>
    </source>
</evidence>
<reference evidence="3" key="1">
    <citation type="submission" date="2015-08" db="EMBL/GenBank/DDBJ databases">
        <authorList>
            <person name="Varghese N."/>
        </authorList>
    </citation>
    <scope>NUCLEOTIDE SEQUENCE [LARGE SCALE GENOMIC DNA]</scope>
    <source>
        <strain evidence="3">DSM 27808</strain>
    </source>
</reference>
<evidence type="ECO:0000313" key="2">
    <source>
        <dbReference type="EMBL" id="CUA82800.1"/>
    </source>
</evidence>
<accession>A0A0K6GW47</accession>
<name>A0A0K6GW47_9GAMM</name>
<organism evidence="2 3">
    <name type="scientific">Pseudidiomarina woesei</name>
    <dbReference type="NCBI Taxonomy" id="1381080"/>
    <lineage>
        <taxon>Bacteria</taxon>
        <taxon>Pseudomonadati</taxon>
        <taxon>Pseudomonadota</taxon>
        <taxon>Gammaproteobacteria</taxon>
        <taxon>Alteromonadales</taxon>
        <taxon>Idiomarinaceae</taxon>
        <taxon>Pseudidiomarina</taxon>
    </lineage>
</organism>
<gene>
    <name evidence="2" type="ORF">Ga0061064_0225</name>
</gene>
<sequence>MVKYTHMKLKVFICAALSAIVLIGCNPNSPSTTLETKHSSNDKIFHKIDPDQPRVEQQISVLIQAPANIEFSLGKVEGVNMNMGYMPVSIVRQGTNQWRADLYLGACTEPRMQWRVSLPWSSPTSAQNGVYQFDFYTETN</sequence>
<dbReference type="PROSITE" id="PS51257">
    <property type="entry name" value="PROKAR_LIPOPROTEIN"/>
    <property type="match status" value="1"/>
</dbReference>
<dbReference type="AlphaFoldDB" id="A0A0K6GW47"/>
<feature type="signal peptide" evidence="1">
    <location>
        <begin position="1"/>
        <end position="23"/>
    </location>
</feature>
<dbReference type="Proteomes" id="UP000182598">
    <property type="component" value="Unassembled WGS sequence"/>
</dbReference>
<dbReference type="EMBL" id="CYHB01000001">
    <property type="protein sequence ID" value="CUA82800.1"/>
    <property type="molecule type" value="Genomic_DNA"/>
</dbReference>
<proteinExistence type="predicted"/>
<evidence type="ECO:0000313" key="3">
    <source>
        <dbReference type="Proteomes" id="UP000182598"/>
    </source>
</evidence>
<protein>
    <submittedName>
        <fullName evidence="2">Uncharacterized protein</fullName>
    </submittedName>
</protein>
<keyword evidence="3" id="KW-1185">Reference proteome</keyword>
<feature type="chain" id="PRO_5005503404" evidence="1">
    <location>
        <begin position="24"/>
        <end position="140"/>
    </location>
</feature>
<keyword evidence="1" id="KW-0732">Signal</keyword>